<sequence length="346" mass="39158">MKDASTSLVKGKYIQKTELSSSEELSQGSSSEITVLPLDSSFHVDSMSETSSVAEEMNQSNVLKLKFQMEEMNSHPRMYLGIDPENIFIVDRLTLFLKASRADVMTVLRKIRLNESMERLGHVFCVSRSTISRRLHKNIPNMAQFLKSLIIWPERSIIYANLPLAFRANFNNVQSIIDCFEVEIEKPSKPTHQALTWSEYKKCNTVKYLISCTPDGNINFISNGYGGRTSDSKIIQECGYLDKLKPGTVVMADRGFKAVETILSEKRCSLLRPPSVATGSKMTEAEVRYTKLIASLRVHVERVIKRVREYHFLEAHSCFHHDLLALVDQIVIIACALSNLQGPLLH</sequence>
<proteinExistence type="predicted"/>
<keyword evidence="2" id="KW-0479">Metal-binding</keyword>
<accession>A0A8D8W189</accession>
<evidence type="ECO:0000256" key="1">
    <source>
        <dbReference type="ARBA" id="ARBA00001968"/>
    </source>
</evidence>
<feature type="domain" description="Transposase Helix-turn-helix" evidence="4">
    <location>
        <begin position="104"/>
        <end position="147"/>
    </location>
</feature>
<dbReference type="InterPro" id="IPR027805">
    <property type="entry name" value="Transposase_HTH_dom"/>
</dbReference>
<dbReference type="InterPro" id="IPR027806">
    <property type="entry name" value="HARBI1_dom"/>
</dbReference>
<comment type="cofactor">
    <cofactor evidence="1">
        <name>a divalent metal cation</name>
        <dbReference type="ChEBI" id="CHEBI:60240"/>
    </cofactor>
</comment>
<name>A0A8D8W189_9HEMI</name>
<dbReference type="AlphaFoldDB" id="A0A8D8W189"/>
<evidence type="ECO:0000259" key="3">
    <source>
        <dbReference type="Pfam" id="PF13359"/>
    </source>
</evidence>
<evidence type="ECO:0008006" key="6">
    <source>
        <dbReference type="Google" id="ProtNLM"/>
    </source>
</evidence>
<protein>
    <recommendedName>
        <fullName evidence="6">DDE Tnp4 domain-containing protein</fullName>
    </recommendedName>
</protein>
<dbReference type="GO" id="GO:0046872">
    <property type="term" value="F:metal ion binding"/>
    <property type="evidence" value="ECO:0007669"/>
    <property type="project" value="UniProtKB-KW"/>
</dbReference>
<feature type="domain" description="DDE Tnp4" evidence="3">
    <location>
        <begin position="177"/>
        <end position="339"/>
    </location>
</feature>
<dbReference type="Pfam" id="PF13613">
    <property type="entry name" value="HTH_Tnp_4"/>
    <property type="match status" value="1"/>
</dbReference>
<organism evidence="5">
    <name type="scientific">Cacopsylla melanoneura</name>
    <dbReference type="NCBI Taxonomy" id="428564"/>
    <lineage>
        <taxon>Eukaryota</taxon>
        <taxon>Metazoa</taxon>
        <taxon>Ecdysozoa</taxon>
        <taxon>Arthropoda</taxon>
        <taxon>Hexapoda</taxon>
        <taxon>Insecta</taxon>
        <taxon>Pterygota</taxon>
        <taxon>Neoptera</taxon>
        <taxon>Paraneoptera</taxon>
        <taxon>Hemiptera</taxon>
        <taxon>Sternorrhyncha</taxon>
        <taxon>Psylloidea</taxon>
        <taxon>Psyllidae</taxon>
        <taxon>Psyllinae</taxon>
        <taxon>Cacopsylla</taxon>
    </lineage>
</organism>
<evidence type="ECO:0000313" key="5">
    <source>
        <dbReference type="EMBL" id="CAG6641179.1"/>
    </source>
</evidence>
<reference evidence="5" key="1">
    <citation type="submission" date="2021-05" db="EMBL/GenBank/DDBJ databases">
        <authorList>
            <person name="Alioto T."/>
            <person name="Alioto T."/>
            <person name="Gomez Garrido J."/>
        </authorList>
    </citation>
    <scope>NUCLEOTIDE SEQUENCE</scope>
</reference>
<dbReference type="Pfam" id="PF13359">
    <property type="entry name" value="DDE_Tnp_4"/>
    <property type="match status" value="1"/>
</dbReference>
<evidence type="ECO:0000259" key="4">
    <source>
        <dbReference type="Pfam" id="PF13613"/>
    </source>
</evidence>
<dbReference type="PANTHER" id="PTHR23080">
    <property type="entry name" value="THAP DOMAIN PROTEIN"/>
    <property type="match status" value="1"/>
</dbReference>
<dbReference type="PANTHER" id="PTHR23080:SF144">
    <property type="entry name" value="SPINDLE AND KINETOCHORE ASSOCIATED COMPLEX SUBUNIT 3"/>
    <property type="match status" value="1"/>
</dbReference>
<dbReference type="EMBL" id="HBUF01116037">
    <property type="protein sequence ID" value="CAG6641179.1"/>
    <property type="molecule type" value="Transcribed_RNA"/>
</dbReference>
<evidence type="ECO:0000256" key="2">
    <source>
        <dbReference type="ARBA" id="ARBA00022723"/>
    </source>
</evidence>